<accession>A0ABW3LRR5</accession>
<dbReference type="RefSeq" id="WP_390364064.1">
    <property type="nucleotide sequence ID" value="NZ_JBHTKJ010000065.1"/>
</dbReference>
<evidence type="ECO:0000256" key="1">
    <source>
        <dbReference type="ARBA" id="ARBA00023125"/>
    </source>
</evidence>
<evidence type="ECO:0000259" key="2">
    <source>
        <dbReference type="PROSITE" id="PS50943"/>
    </source>
</evidence>
<dbReference type="InterPro" id="IPR050807">
    <property type="entry name" value="TransReg_Diox_bact_type"/>
</dbReference>
<feature type="domain" description="HTH cro/C1-type" evidence="2">
    <location>
        <begin position="11"/>
        <end position="65"/>
    </location>
</feature>
<dbReference type="Pfam" id="PF01381">
    <property type="entry name" value="HTH_3"/>
    <property type="match status" value="1"/>
</dbReference>
<dbReference type="InterPro" id="IPR011051">
    <property type="entry name" value="RmlC_Cupin_sf"/>
</dbReference>
<keyword evidence="1" id="KW-0238">DNA-binding</keyword>
<dbReference type="PANTHER" id="PTHR46797">
    <property type="entry name" value="HTH-TYPE TRANSCRIPTIONAL REGULATOR"/>
    <property type="match status" value="1"/>
</dbReference>
<dbReference type="CDD" id="cd00093">
    <property type="entry name" value="HTH_XRE"/>
    <property type="match status" value="1"/>
</dbReference>
<dbReference type="Gene3D" id="2.60.120.10">
    <property type="entry name" value="Jelly Rolls"/>
    <property type="match status" value="1"/>
</dbReference>
<reference evidence="4" key="1">
    <citation type="journal article" date="2019" name="Int. J. Syst. Evol. Microbiol.">
        <title>The Global Catalogue of Microorganisms (GCM) 10K type strain sequencing project: providing services to taxonomists for standard genome sequencing and annotation.</title>
        <authorList>
            <consortium name="The Broad Institute Genomics Platform"/>
            <consortium name="The Broad Institute Genome Sequencing Center for Infectious Disease"/>
            <person name="Wu L."/>
            <person name="Ma J."/>
        </authorList>
    </citation>
    <scope>NUCLEOTIDE SEQUENCE [LARGE SCALE GENOMIC DNA]</scope>
    <source>
        <strain evidence="4">CCUG 56754</strain>
    </source>
</reference>
<comment type="caution">
    <text evidence="3">The sequence shown here is derived from an EMBL/GenBank/DDBJ whole genome shotgun (WGS) entry which is preliminary data.</text>
</comment>
<organism evidence="3 4">
    <name type="scientific">Virgibacillus byunsanensis</name>
    <dbReference type="NCBI Taxonomy" id="570945"/>
    <lineage>
        <taxon>Bacteria</taxon>
        <taxon>Bacillati</taxon>
        <taxon>Bacillota</taxon>
        <taxon>Bacilli</taxon>
        <taxon>Bacillales</taxon>
        <taxon>Bacillaceae</taxon>
        <taxon>Virgibacillus</taxon>
    </lineage>
</organism>
<dbReference type="SUPFAM" id="SSF47413">
    <property type="entry name" value="lambda repressor-like DNA-binding domains"/>
    <property type="match status" value="1"/>
</dbReference>
<gene>
    <name evidence="3" type="ORF">ACFQ3N_17665</name>
</gene>
<dbReference type="InterPro" id="IPR014710">
    <property type="entry name" value="RmlC-like_jellyroll"/>
</dbReference>
<dbReference type="CDD" id="cd02209">
    <property type="entry name" value="cupin_XRE_C"/>
    <property type="match status" value="1"/>
</dbReference>
<proteinExistence type="predicted"/>
<dbReference type="SMART" id="SM00530">
    <property type="entry name" value="HTH_XRE"/>
    <property type="match status" value="1"/>
</dbReference>
<name>A0ABW3LRR5_9BACI</name>
<evidence type="ECO:0000313" key="3">
    <source>
        <dbReference type="EMBL" id="MFD1040204.1"/>
    </source>
</evidence>
<keyword evidence="4" id="KW-1185">Reference proteome</keyword>
<evidence type="ECO:0000313" key="4">
    <source>
        <dbReference type="Proteomes" id="UP001597040"/>
    </source>
</evidence>
<dbReference type="SUPFAM" id="SSF51182">
    <property type="entry name" value="RmlC-like cupins"/>
    <property type="match status" value="1"/>
</dbReference>
<sequence>MIDIQHIGQKFKEARLRNKKTQQQIADECGISKSLLSKIENGQTSSAVATLSKICESLDVPLSWVLDGHPETDLMVLAKTDRQFKVGDENMGYSFELLANRSRFSSIEPTIVHVTPKDTNQRVEPYTHSQDEFIYILEGSISLLYDGEKRHMEQGDTAYFKGKNPHLFVPVDNKGAKVLTIFIEDTY</sequence>
<dbReference type="InterPro" id="IPR013096">
    <property type="entry name" value="Cupin_2"/>
</dbReference>
<dbReference type="EMBL" id="JBHTKJ010000065">
    <property type="protein sequence ID" value="MFD1040204.1"/>
    <property type="molecule type" value="Genomic_DNA"/>
</dbReference>
<dbReference type="Gene3D" id="1.10.260.40">
    <property type="entry name" value="lambda repressor-like DNA-binding domains"/>
    <property type="match status" value="1"/>
</dbReference>
<dbReference type="InterPro" id="IPR010982">
    <property type="entry name" value="Lambda_DNA-bd_dom_sf"/>
</dbReference>
<protein>
    <submittedName>
        <fullName evidence="3">Helix-turn-helix domain-containing protein</fullName>
    </submittedName>
</protein>
<dbReference type="PROSITE" id="PS50943">
    <property type="entry name" value="HTH_CROC1"/>
    <property type="match status" value="1"/>
</dbReference>
<dbReference type="Proteomes" id="UP001597040">
    <property type="component" value="Unassembled WGS sequence"/>
</dbReference>
<dbReference type="InterPro" id="IPR001387">
    <property type="entry name" value="Cro/C1-type_HTH"/>
</dbReference>
<dbReference type="PANTHER" id="PTHR46797:SF1">
    <property type="entry name" value="METHYLPHOSPHONATE SYNTHASE"/>
    <property type="match status" value="1"/>
</dbReference>
<dbReference type="Pfam" id="PF07883">
    <property type="entry name" value="Cupin_2"/>
    <property type="match status" value="1"/>
</dbReference>